<sequence>MSNHSPFFLLILIIFVALSLTFAYDNGTNKNENSSHISARYRLPKKIVPISYDLSIYTHPIDADYDGHVRITLQVLEKTDLIVLHTDALKIQTNASLFDRSSRLTRILRYTHDEDTQMLTIKLERALDPAKYMLEVSFKGRIANDVFGFYASLYEINGRPR</sequence>
<feature type="signal peptide" evidence="1">
    <location>
        <begin position="1"/>
        <end position="23"/>
    </location>
</feature>
<dbReference type="Gene3D" id="2.60.40.1730">
    <property type="entry name" value="tricorn interacting facor f3 domain"/>
    <property type="match status" value="1"/>
</dbReference>
<dbReference type="SUPFAM" id="SSF63737">
    <property type="entry name" value="Leukotriene A4 hydrolase N-terminal domain"/>
    <property type="match status" value="1"/>
</dbReference>
<evidence type="ECO:0000259" key="2">
    <source>
        <dbReference type="Pfam" id="PF17900"/>
    </source>
</evidence>
<dbReference type="InterPro" id="IPR045357">
    <property type="entry name" value="Aminopeptidase_N-like_N"/>
</dbReference>
<keyword evidence="1" id="KW-0732">Signal</keyword>
<dbReference type="PANTHER" id="PTHR11533:SF301">
    <property type="entry name" value="AMINOPEPTIDASE"/>
    <property type="match status" value="1"/>
</dbReference>
<accession>A0A151WZL0</accession>
<organism evidence="3 4">
    <name type="scientific">Mycetomoellerius zeteki</name>
    <dbReference type="NCBI Taxonomy" id="64791"/>
    <lineage>
        <taxon>Eukaryota</taxon>
        <taxon>Metazoa</taxon>
        <taxon>Ecdysozoa</taxon>
        <taxon>Arthropoda</taxon>
        <taxon>Hexapoda</taxon>
        <taxon>Insecta</taxon>
        <taxon>Pterygota</taxon>
        <taxon>Neoptera</taxon>
        <taxon>Endopterygota</taxon>
        <taxon>Hymenoptera</taxon>
        <taxon>Apocrita</taxon>
        <taxon>Aculeata</taxon>
        <taxon>Formicoidea</taxon>
        <taxon>Formicidae</taxon>
        <taxon>Myrmicinae</taxon>
        <taxon>Mycetomoellerius</taxon>
    </lineage>
</organism>
<protein>
    <submittedName>
        <fullName evidence="3">Leucyl-cystinyl aminopeptidase</fullName>
    </submittedName>
</protein>
<dbReference type="GO" id="GO:0006508">
    <property type="term" value="P:proteolysis"/>
    <property type="evidence" value="ECO:0007669"/>
    <property type="project" value="TreeGrafter"/>
</dbReference>
<dbReference type="InterPro" id="IPR042097">
    <property type="entry name" value="Aminopeptidase_N-like_N_sf"/>
</dbReference>
<dbReference type="Pfam" id="PF17900">
    <property type="entry name" value="Peptidase_M1_N"/>
    <property type="match status" value="1"/>
</dbReference>
<gene>
    <name evidence="3" type="ORF">ALC60_07845</name>
</gene>
<evidence type="ECO:0000313" key="3">
    <source>
        <dbReference type="EMBL" id="KYQ53115.1"/>
    </source>
</evidence>
<dbReference type="PANTHER" id="PTHR11533">
    <property type="entry name" value="PROTEASE M1 ZINC METALLOPROTEASE"/>
    <property type="match status" value="1"/>
</dbReference>
<reference evidence="3 4" key="1">
    <citation type="submission" date="2015-09" db="EMBL/GenBank/DDBJ databases">
        <title>Trachymyrmex zeteki WGS genome.</title>
        <authorList>
            <person name="Nygaard S."/>
            <person name="Hu H."/>
            <person name="Boomsma J."/>
            <person name="Zhang G."/>
        </authorList>
    </citation>
    <scope>NUCLEOTIDE SEQUENCE [LARGE SCALE GENOMIC DNA]</scope>
    <source>
        <strain evidence="3">Tzet28-1</strain>
        <tissue evidence="3">Whole body</tissue>
    </source>
</reference>
<evidence type="ECO:0000256" key="1">
    <source>
        <dbReference type="SAM" id="SignalP"/>
    </source>
</evidence>
<dbReference type="EMBL" id="KQ982649">
    <property type="protein sequence ID" value="KYQ53115.1"/>
    <property type="molecule type" value="Genomic_DNA"/>
</dbReference>
<dbReference type="AlphaFoldDB" id="A0A151WZL0"/>
<dbReference type="GO" id="GO:0005615">
    <property type="term" value="C:extracellular space"/>
    <property type="evidence" value="ECO:0007669"/>
    <property type="project" value="TreeGrafter"/>
</dbReference>
<dbReference type="STRING" id="64791.A0A151WZL0"/>
<keyword evidence="3" id="KW-0378">Hydrolase</keyword>
<feature type="chain" id="PRO_5007591550" evidence="1">
    <location>
        <begin position="24"/>
        <end position="161"/>
    </location>
</feature>
<name>A0A151WZL0_9HYME</name>
<dbReference type="GO" id="GO:0042277">
    <property type="term" value="F:peptide binding"/>
    <property type="evidence" value="ECO:0007669"/>
    <property type="project" value="TreeGrafter"/>
</dbReference>
<dbReference type="InterPro" id="IPR050344">
    <property type="entry name" value="Peptidase_M1_aminopeptidases"/>
</dbReference>
<feature type="domain" description="Aminopeptidase N-like N-terminal" evidence="2">
    <location>
        <begin position="48"/>
        <end position="160"/>
    </location>
</feature>
<dbReference type="GO" id="GO:0070006">
    <property type="term" value="F:metalloaminopeptidase activity"/>
    <property type="evidence" value="ECO:0007669"/>
    <property type="project" value="TreeGrafter"/>
</dbReference>
<keyword evidence="3" id="KW-0031">Aminopeptidase</keyword>
<dbReference type="GO" id="GO:0043171">
    <property type="term" value="P:peptide catabolic process"/>
    <property type="evidence" value="ECO:0007669"/>
    <property type="project" value="TreeGrafter"/>
</dbReference>
<dbReference type="Proteomes" id="UP000075809">
    <property type="component" value="Unassembled WGS sequence"/>
</dbReference>
<dbReference type="GO" id="GO:0005737">
    <property type="term" value="C:cytoplasm"/>
    <property type="evidence" value="ECO:0007669"/>
    <property type="project" value="TreeGrafter"/>
</dbReference>
<dbReference type="GO" id="GO:0008270">
    <property type="term" value="F:zinc ion binding"/>
    <property type="evidence" value="ECO:0007669"/>
    <property type="project" value="TreeGrafter"/>
</dbReference>
<proteinExistence type="predicted"/>
<keyword evidence="3" id="KW-0645">Protease</keyword>
<evidence type="ECO:0000313" key="4">
    <source>
        <dbReference type="Proteomes" id="UP000075809"/>
    </source>
</evidence>
<keyword evidence="4" id="KW-1185">Reference proteome</keyword>
<dbReference type="GO" id="GO:0016020">
    <property type="term" value="C:membrane"/>
    <property type="evidence" value="ECO:0007669"/>
    <property type="project" value="TreeGrafter"/>
</dbReference>